<evidence type="ECO:0000313" key="3">
    <source>
        <dbReference type="EMBL" id="CAQ30316.1"/>
    </source>
</evidence>
<proteinExistence type="predicted"/>
<reference evidence="3" key="1">
    <citation type="journal article" date="2008" name="J. Bacteriol.">
        <title>Evolution of the Rhodococcus equi vap pathogenicity island seen through comparison of host-associated vapA and vapB virulence plasmids.</title>
        <authorList>
            <person name="Letek M."/>
            <person name="Ocampo-Sosa A.A."/>
            <person name="Sanders M."/>
            <person name="Fogarty U."/>
            <person name="Buckley T."/>
            <person name="Leadon D.P."/>
            <person name="Gonzalez P."/>
            <person name="Scortti M."/>
            <person name="Meijer W.G."/>
            <person name="Parkhill J."/>
            <person name="Bentley S."/>
            <person name="Vazquez-Boland J.A."/>
        </authorList>
    </citation>
    <scope>NUCLEOTIDE SEQUENCE [LARGE SCALE GENOMIC DNA]</scope>
    <source>
        <strain evidence="3">PAM1593</strain>
        <plasmid evidence="3">pVAPB1593</plasmid>
    </source>
</reference>
<keyword evidence="2" id="KW-1133">Transmembrane helix</keyword>
<sequence>MDLSAFASILGALGIGSFVGQYLIGAQGRRQVRSEVLRRLADCEAARWAGPSDLPDAPPFQQAIAELEKAAIVAATPRNVVEHYKLLAYVAWWKSLQDAEDQPLDYDAGKIGPELTRLSREAAWDLQSVVWHPRIGRIRTWRRIKERRRVVAEAEPGLVRNALEYLGGKPLPPLPKAPPPPVIGPPPPAPE</sequence>
<accession>B4F344</accession>
<keyword evidence="3" id="KW-0614">Plasmid</keyword>
<evidence type="ECO:0000256" key="1">
    <source>
        <dbReference type="SAM" id="MobiDB-lite"/>
    </source>
</evidence>
<name>B4F344_RHOHA</name>
<evidence type="ECO:0000256" key="2">
    <source>
        <dbReference type="SAM" id="Phobius"/>
    </source>
</evidence>
<organism evidence="3">
    <name type="scientific">Rhodococcus hoagii</name>
    <name type="common">Corynebacterium equii</name>
    <dbReference type="NCBI Taxonomy" id="43767"/>
    <lineage>
        <taxon>Bacteria</taxon>
        <taxon>Bacillati</taxon>
        <taxon>Actinomycetota</taxon>
        <taxon>Actinomycetes</taxon>
        <taxon>Mycobacteriales</taxon>
        <taxon>Nocardiaceae</taxon>
        <taxon>Prescottella</taxon>
    </lineage>
</organism>
<keyword evidence="2" id="KW-0812">Transmembrane</keyword>
<dbReference type="AlphaFoldDB" id="B4F344"/>
<dbReference type="EMBL" id="AM947676">
    <property type="protein sequence ID" value="CAQ30316.1"/>
    <property type="molecule type" value="Genomic_DNA"/>
</dbReference>
<protein>
    <submittedName>
        <fullName evidence="3">Putative membrane protein</fullName>
    </submittedName>
</protein>
<dbReference type="RefSeq" id="WP_012532595.1">
    <property type="nucleotide sequence ID" value="NC_011150.1"/>
</dbReference>
<gene>
    <name evidence="3" type="ORF">pVAPB_0362</name>
</gene>
<geneLocation type="plasmid" evidence="3">
    <name>pVAPB1593</name>
</geneLocation>
<feature type="region of interest" description="Disordered" evidence="1">
    <location>
        <begin position="170"/>
        <end position="191"/>
    </location>
</feature>
<keyword evidence="2" id="KW-0472">Membrane</keyword>
<feature type="transmembrane region" description="Helical" evidence="2">
    <location>
        <begin position="6"/>
        <end position="24"/>
    </location>
</feature>